<dbReference type="AlphaFoldDB" id="A0A0L0GC31"/>
<keyword evidence="2" id="KW-1185">Reference proteome</keyword>
<sequence length="167" mass="18750">MIGYTSPPIPLVAAKHGPDCFCGDRAATATLADKRNHQIYEKRHLFLYLLARDNMTTPCYWTIADTLMKAADNVLDLDAELVGYISHRIFQMSQEDTVLPMMVFVLADVVINNADRFKAHDLGSLFNLLSRGKDSAEHILRVQRTLDNICLKLVVHVATTNIGELHI</sequence>
<evidence type="ECO:0000313" key="1">
    <source>
        <dbReference type="EMBL" id="KNC86456.1"/>
    </source>
</evidence>
<gene>
    <name evidence="1" type="ORF">SARC_01412</name>
</gene>
<evidence type="ECO:0000313" key="2">
    <source>
        <dbReference type="Proteomes" id="UP000054560"/>
    </source>
</evidence>
<name>A0A0L0GC31_9EUKA</name>
<dbReference type="EMBL" id="KQ241651">
    <property type="protein sequence ID" value="KNC86456.1"/>
    <property type="molecule type" value="Genomic_DNA"/>
</dbReference>
<proteinExistence type="predicted"/>
<accession>A0A0L0GC31</accession>
<dbReference type="Proteomes" id="UP000054560">
    <property type="component" value="Unassembled WGS sequence"/>
</dbReference>
<dbReference type="GeneID" id="25901916"/>
<organism evidence="1 2">
    <name type="scientific">Sphaeroforma arctica JP610</name>
    <dbReference type="NCBI Taxonomy" id="667725"/>
    <lineage>
        <taxon>Eukaryota</taxon>
        <taxon>Ichthyosporea</taxon>
        <taxon>Ichthyophonida</taxon>
        <taxon>Sphaeroforma</taxon>
    </lineage>
</organism>
<reference evidence="1 2" key="1">
    <citation type="submission" date="2011-02" db="EMBL/GenBank/DDBJ databases">
        <title>The Genome Sequence of Sphaeroforma arctica JP610.</title>
        <authorList>
            <consortium name="The Broad Institute Genome Sequencing Platform"/>
            <person name="Russ C."/>
            <person name="Cuomo C."/>
            <person name="Young S.K."/>
            <person name="Zeng Q."/>
            <person name="Gargeya S."/>
            <person name="Alvarado L."/>
            <person name="Berlin A."/>
            <person name="Chapman S.B."/>
            <person name="Chen Z."/>
            <person name="Freedman E."/>
            <person name="Gellesch M."/>
            <person name="Goldberg J."/>
            <person name="Griggs A."/>
            <person name="Gujja S."/>
            <person name="Heilman E."/>
            <person name="Heiman D."/>
            <person name="Howarth C."/>
            <person name="Mehta T."/>
            <person name="Neiman D."/>
            <person name="Pearson M."/>
            <person name="Roberts A."/>
            <person name="Saif S."/>
            <person name="Shea T."/>
            <person name="Shenoy N."/>
            <person name="Sisk P."/>
            <person name="Stolte C."/>
            <person name="Sykes S."/>
            <person name="White J."/>
            <person name="Yandava C."/>
            <person name="Burger G."/>
            <person name="Gray M.W."/>
            <person name="Holland P.W.H."/>
            <person name="King N."/>
            <person name="Lang F.B.F."/>
            <person name="Roger A.J."/>
            <person name="Ruiz-Trillo I."/>
            <person name="Haas B."/>
            <person name="Nusbaum C."/>
            <person name="Birren B."/>
        </authorList>
    </citation>
    <scope>NUCLEOTIDE SEQUENCE [LARGE SCALE GENOMIC DNA]</scope>
    <source>
        <strain evidence="1 2">JP610</strain>
    </source>
</reference>
<protein>
    <submittedName>
        <fullName evidence="1">Uncharacterized protein</fullName>
    </submittedName>
</protein>
<dbReference type="RefSeq" id="XP_014160358.1">
    <property type="nucleotide sequence ID" value="XM_014304883.1"/>
</dbReference>